<dbReference type="RefSeq" id="WP_206581113.1">
    <property type="nucleotide sequence ID" value="NZ_JAFJZZ010000001.1"/>
</dbReference>
<reference evidence="1" key="1">
    <citation type="submission" date="2021-02" db="EMBL/GenBank/DDBJ databases">
        <title>Abyssanaerobacter marinus gen.nov., sp., nov, anaerobic bacterium isolated from the Onnuri vent field of Indian Ocean and suggestion of Mogibacteriaceae fam. nov., and proposal of reclassification of ambiguous this family's genus member.</title>
        <authorList>
            <person name="Kim Y.J."/>
            <person name="Yang J.-A."/>
        </authorList>
    </citation>
    <scope>NUCLEOTIDE SEQUENCE</scope>
    <source>
        <strain evidence="1">DSM 2634</strain>
    </source>
</reference>
<accession>A0A939IGQ5</accession>
<gene>
    <name evidence="1" type="ORF">JYB65_02910</name>
</gene>
<organism evidence="1 2">
    <name type="scientific">Clostridium aminobutyricum</name>
    <dbReference type="NCBI Taxonomy" id="33953"/>
    <lineage>
        <taxon>Bacteria</taxon>
        <taxon>Bacillati</taxon>
        <taxon>Bacillota</taxon>
        <taxon>Clostridia</taxon>
        <taxon>Eubacteriales</taxon>
        <taxon>Clostridiaceae</taxon>
        <taxon>Clostridium</taxon>
    </lineage>
</organism>
<name>A0A939IGQ5_CLOAM</name>
<dbReference type="EMBL" id="JAFJZZ010000001">
    <property type="protein sequence ID" value="MBN7772302.1"/>
    <property type="molecule type" value="Genomic_DNA"/>
</dbReference>
<protein>
    <submittedName>
        <fullName evidence="1">Uncharacterized protein</fullName>
    </submittedName>
</protein>
<evidence type="ECO:0000313" key="2">
    <source>
        <dbReference type="Proteomes" id="UP000664545"/>
    </source>
</evidence>
<proteinExistence type="predicted"/>
<evidence type="ECO:0000313" key="1">
    <source>
        <dbReference type="EMBL" id="MBN7772302.1"/>
    </source>
</evidence>
<keyword evidence="2" id="KW-1185">Reference proteome</keyword>
<sequence>MVTNIQVKCEVCEAVINLKWQIGHVEEAPVSIVCPDCLTVLKFTLYTNNEEVTINFKSKNASQINHITPKYYAETSSELLTFKISNQHIIRPGWTPFIRSTQMIGHEKYVNFQKSFMSAIYIHKKNNHIFERINELYLNKNKKYLSSELHKQLNLEHKGEFTDEEIIRNLYSYNIGYFSNFFHNSSFGILNKKILEKMELLKTTQAEAFNDFLINYCNNEMLLEYDRKLYRAISNVLSNYYYFIPATFLKYITEDRIDDIYKEYTLTTTNFTDVKDIYITIYENLIDVYEIVMMLNNVLIRGNHMNMPSGVIINNKEVNTLIKYRKQSKANKLRFAEINEGFNIFMPKFERKIRNAIGHEDWRYIPYEHMIKYGNDEIYILEYVYKCWQMFENTIAIYKILQDIKINREVSINNIS</sequence>
<comment type="caution">
    <text evidence="1">The sequence shown here is derived from an EMBL/GenBank/DDBJ whole genome shotgun (WGS) entry which is preliminary data.</text>
</comment>
<dbReference type="AlphaFoldDB" id="A0A939IGQ5"/>
<dbReference type="Proteomes" id="UP000664545">
    <property type="component" value="Unassembled WGS sequence"/>
</dbReference>